<keyword evidence="5" id="KW-1185">Reference proteome</keyword>
<dbReference type="AlphaFoldDB" id="A0A437MNZ5"/>
<organism evidence="4 5">
    <name type="scientific">Rhodovarius crocodyli</name>
    <dbReference type="NCBI Taxonomy" id="1979269"/>
    <lineage>
        <taxon>Bacteria</taxon>
        <taxon>Pseudomonadati</taxon>
        <taxon>Pseudomonadota</taxon>
        <taxon>Alphaproteobacteria</taxon>
        <taxon>Acetobacterales</taxon>
        <taxon>Roseomonadaceae</taxon>
        <taxon>Rhodovarius</taxon>
    </lineage>
</organism>
<dbReference type="Proteomes" id="UP000282957">
    <property type="component" value="Unassembled WGS sequence"/>
</dbReference>
<feature type="region of interest" description="Disordered" evidence="1">
    <location>
        <begin position="41"/>
        <end position="73"/>
    </location>
</feature>
<gene>
    <name evidence="4" type="ORF">EOD42_04415</name>
</gene>
<proteinExistence type="predicted"/>
<evidence type="ECO:0000259" key="3">
    <source>
        <dbReference type="Pfam" id="PF13717"/>
    </source>
</evidence>
<feature type="compositionally biased region" description="Pro residues" evidence="1">
    <location>
        <begin position="51"/>
        <end position="62"/>
    </location>
</feature>
<dbReference type="RefSeq" id="WP_127786237.1">
    <property type="nucleotide sequence ID" value="NZ_SACL01000001.1"/>
</dbReference>
<feature type="transmembrane region" description="Helical" evidence="2">
    <location>
        <begin position="79"/>
        <end position="102"/>
    </location>
</feature>
<evidence type="ECO:0000256" key="1">
    <source>
        <dbReference type="SAM" id="MobiDB-lite"/>
    </source>
</evidence>
<keyword evidence="2" id="KW-0812">Transmembrane</keyword>
<dbReference type="EMBL" id="SACL01000001">
    <property type="protein sequence ID" value="RVT99342.1"/>
    <property type="molecule type" value="Genomic_DNA"/>
</dbReference>
<keyword evidence="2" id="KW-1133">Transmembrane helix</keyword>
<feature type="domain" description="Zinc finger/thioredoxin putative" evidence="3">
    <location>
        <begin position="1"/>
        <end position="34"/>
    </location>
</feature>
<evidence type="ECO:0000256" key="2">
    <source>
        <dbReference type="SAM" id="Phobius"/>
    </source>
</evidence>
<keyword evidence="2" id="KW-0472">Membrane</keyword>
<dbReference type="NCBIfam" id="TIGR02098">
    <property type="entry name" value="MJ0042_CXXC"/>
    <property type="match status" value="1"/>
</dbReference>
<dbReference type="OrthoDB" id="7159357at2"/>
<evidence type="ECO:0000313" key="5">
    <source>
        <dbReference type="Proteomes" id="UP000282957"/>
    </source>
</evidence>
<reference evidence="4 5" key="1">
    <citation type="submission" date="2019-01" db="EMBL/GenBank/DDBJ databases">
        <authorList>
            <person name="Chen W.-M."/>
        </authorList>
    </citation>
    <scope>NUCLEOTIDE SEQUENCE [LARGE SCALE GENOMIC DNA]</scope>
    <source>
        <strain evidence="4 5">CCP-6</strain>
    </source>
</reference>
<evidence type="ECO:0000313" key="4">
    <source>
        <dbReference type="EMBL" id="RVT99342.1"/>
    </source>
</evidence>
<dbReference type="InterPro" id="IPR011723">
    <property type="entry name" value="Znf/thioredoxin_put"/>
</dbReference>
<dbReference type="Pfam" id="PF13717">
    <property type="entry name" value="Zn_ribbon_4"/>
    <property type="match status" value="1"/>
</dbReference>
<name>A0A437MNZ5_9PROT</name>
<sequence>MLIACPACDATYQVPDHLVAAGRQMRCAKCGHDWHFVPEVAPSAERRPEPVEPAPVAAPPLERPVVSTPPTDAAKPGKLVLALAWVASVLAVAGGVAALFLLRVPLAEAWPPLERLYGWVGL</sequence>
<comment type="caution">
    <text evidence="4">The sequence shown here is derived from an EMBL/GenBank/DDBJ whole genome shotgun (WGS) entry which is preliminary data.</text>
</comment>
<protein>
    <recommendedName>
        <fullName evidence="3">Zinc finger/thioredoxin putative domain-containing protein</fullName>
    </recommendedName>
</protein>
<accession>A0A437MNZ5</accession>